<dbReference type="Pfam" id="PF04055">
    <property type="entry name" value="Radical_SAM"/>
    <property type="match status" value="1"/>
</dbReference>
<dbReference type="SFLD" id="SFLDS00029">
    <property type="entry name" value="Radical_SAM"/>
    <property type="match status" value="1"/>
</dbReference>
<evidence type="ECO:0000313" key="9">
    <source>
        <dbReference type="Proteomes" id="UP000199006"/>
    </source>
</evidence>
<dbReference type="InterPro" id="IPR007197">
    <property type="entry name" value="rSAM"/>
</dbReference>
<dbReference type="InterPro" id="IPR034457">
    <property type="entry name" value="Organic_radical-activating"/>
</dbReference>
<keyword evidence="4" id="KW-0479">Metal-binding</keyword>
<dbReference type="STRING" id="29563.SAMN02983006_01526"/>
<keyword evidence="8" id="KW-0670">Pyruvate</keyword>
<reference evidence="8 9" key="1">
    <citation type="submission" date="2016-10" db="EMBL/GenBank/DDBJ databases">
        <authorList>
            <person name="de Groot N.N."/>
        </authorList>
    </citation>
    <scope>NUCLEOTIDE SEQUENCE [LARGE SCALE GENOMIC DNA]</scope>
    <source>
        <strain evidence="8 9">ATCC 51327</strain>
    </source>
</reference>
<dbReference type="GO" id="GO:0046872">
    <property type="term" value="F:metal ion binding"/>
    <property type="evidence" value="ECO:0007669"/>
    <property type="project" value="UniProtKB-KW"/>
</dbReference>
<keyword evidence="6" id="KW-0411">Iron-sulfur</keyword>
<dbReference type="NCBIfam" id="TIGR02495">
    <property type="entry name" value="NrdG2"/>
    <property type="match status" value="1"/>
</dbReference>
<dbReference type="Gene3D" id="3.20.20.70">
    <property type="entry name" value="Aldolase class I"/>
    <property type="match status" value="1"/>
</dbReference>
<dbReference type="EMBL" id="FOTI01000019">
    <property type="protein sequence ID" value="SFL58325.1"/>
    <property type="molecule type" value="Genomic_DNA"/>
</dbReference>
<dbReference type="InterPro" id="IPR013785">
    <property type="entry name" value="Aldolase_TIM"/>
</dbReference>
<keyword evidence="9" id="KW-1185">Reference proteome</keyword>
<evidence type="ECO:0000256" key="5">
    <source>
        <dbReference type="ARBA" id="ARBA00023004"/>
    </source>
</evidence>
<dbReference type="CDD" id="cd01335">
    <property type="entry name" value="Radical_SAM"/>
    <property type="match status" value="1"/>
</dbReference>
<evidence type="ECO:0000313" key="8">
    <source>
        <dbReference type="EMBL" id="SFL58325.1"/>
    </source>
</evidence>
<dbReference type="PROSITE" id="PS51257">
    <property type="entry name" value="PROKAR_LIPOPROTEIN"/>
    <property type="match status" value="1"/>
</dbReference>
<dbReference type="SUPFAM" id="SSF102114">
    <property type="entry name" value="Radical SAM enzymes"/>
    <property type="match status" value="1"/>
</dbReference>
<protein>
    <submittedName>
        <fullName evidence="8">Pyruvate formate lyase activating enzyme</fullName>
    </submittedName>
</protein>
<dbReference type="SFLD" id="SFLDG01094">
    <property type="entry name" value="Uncharacterised_Radical_SAM_Su"/>
    <property type="match status" value="1"/>
</dbReference>
<sequence length="232" mass="26359">MKLAGLEKTSLLDYPDQISAVVFTQGCNFYCPYCHNSQLITIESAPNSIMPETYFFDFLEQRQNLLDAVTITGGEPCLQPDLKEFIIKIKQNYDLKLKLDSNGSNAAVIKDLLEEKLLDYIAIDVKASLDNYSWLAPAELGLELEKTINLVLNSGIDYEFRTTVVPGLHDSKEIKKIAELIRGANSYYLQNFRSSTNVLAAELRKQRSFTEQELLEFKEIAVSYVKKVIIRD</sequence>
<dbReference type="AlphaFoldDB" id="A0A1I4IVJ4"/>
<dbReference type="InterPro" id="IPR012840">
    <property type="entry name" value="NrdG2"/>
</dbReference>
<dbReference type="InterPro" id="IPR058240">
    <property type="entry name" value="rSAM_sf"/>
</dbReference>
<evidence type="ECO:0000259" key="7">
    <source>
        <dbReference type="PROSITE" id="PS51918"/>
    </source>
</evidence>
<feature type="domain" description="Radical SAM core" evidence="7">
    <location>
        <begin position="12"/>
        <end position="231"/>
    </location>
</feature>
<gene>
    <name evidence="8" type="ORF">SAMN02983006_01526</name>
</gene>
<keyword evidence="2" id="KW-0004">4Fe-4S</keyword>
<proteinExistence type="predicted"/>
<dbReference type="PANTHER" id="PTHR30352:SF13">
    <property type="entry name" value="GLYCYL-RADICAL ENZYME ACTIVATING ENZYME YJJW-RELATED"/>
    <property type="match status" value="1"/>
</dbReference>
<dbReference type="GO" id="GO:0051539">
    <property type="term" value="F:4 iron, 4 sulfur cluster binding"/>
    <property type="evidence" value="ECO:0007669"/>
    <property type="project" value="UniProtKB-KW"/>
</dbReference>
<dbReference type="GO" id="GO:0016829">
    <property type="term" value="F:lyase activity"/>
    <property type="evidence" value="ECO:0007669"/>
    <property type="project" value="UniProtKB-KW"/>
</dbReference>
<evidence type="ECO:0000256" key="6">
    <source>
        <dbReference type="ARBA" id="ARBA00023014"/>
    </source>
</evidence>
<dbReference type="PROSITE" id="PS51918">
    <property type="entry name" value="RADICAL_SAM"/>
    <property type="match status" value="1"/>
</dbReference>
<evidence type="ECO:0000256" key="1">
    <source>
        <dbReference type="ARBA" id="ARBA00001966"/>
    </source>
</evidence>
<keyword evidence="3" id="KW-0949">S-adenosyl-L-methionine</keyword>
<dbReference type="PANTHER" id="PTHR30352">
    <property type="entry name" value="PYRUVATE FORMATE-LYASE-ACTIVATING ENZYME"/>
    <property type="match status" value="1"/>
</dbReference>
<evidence type="ECO:0000256" key="2">
    <source>
        <dbReference type="ARBA" id="ARBA00022485"/>
    </source>
</evidence>
<dbReference type="Proteomes" id="UP000199006">
    <property type="component" value="Unassembled WGS sequence"/>
</dbReference>
<keyword evidence="8" id="KW-0456">Lyase</keyword>
<organism evidence="8 9">
    <name type="scientific">Halanaerobium salsuginis</name>
    <dbReference type="NCBI Taxonomy" id="29563"/>
    <lineage>
        <taxon>Bacteria</taxon>
        <taxon>Bacillati</taxon>
        <taxon>Bacillota</taxon>
        <taxon>Clostridia</taxon>
        <taxon>Halanaerobiales</taxon>
        <taxon>Halanaerobiaceae</taxon>
        <taxon>Halanaerobium</taxon>
    </lineage>
</organism>
<name>A0A1I4IVJ4_9FIRM</name>
<accession>A0A1I4IVJ4</accession>
<evidence type="ECO:0000256" key="4">
    <source>
        <dbReference type="ARBA" id="ARBA00022723"/>
    </source>
</evidence>
<keyword evidence="5" id="KW-0408">Iron</keyword>
<dbReference type="RefSeq" id="WP_089861637.1">
    <property type="nucleotide sequence ID" value="NZ_FOTI01000019.1"/>
</dbReference>
<evidence type="ECO:0000256" key="3">
    <source>
        <dbReference type="ARBA" id="ARBA00022691"/>
    </source>
</evidence>
<dbReference type="OrthoDB" id="9782387at2"/>
<comment type="cofactor">
    <cofactor evidence="1">
        <name>[4Fe-4S] cluster</name>
        <dbReference type="ChEBI" id="CHEBI:49883"/>
    </cofactor>
</comment>